<feature type="transmembrane region" description="Helical" evidence="1">
    <location>
        <begin position="52"/>
        <end position="75"/>
    </location>
</feature>
<dbReference type="EMBL" id="BSYO01000030">
    <property type="protein sequence ID" value="GMH25828.1"/>
    <property type="molecule type" value="Genomic_DNA"/>
</dbReference>
<dbReference type="AlphaFoldDB" id="A0AAD3Y1M7"/>
<dbReference type="Proteomes" id="UP001279734">
    <property type="component" value="Unassembled WGS sequence"/>
</dbReference>
<proteinExistence type="predicted"/>
<organism evidence="2 3">
    <name type="scientific">Nepenthes gracilis</name>
    <name type="common">Slender pitcher plant</name>
    <dbReference type="NCBI Taxonomy" id="150966"/>
    <lineage>
        <taxon>Eukaryota</taxon>
        <taxon>Viridiplantae</taxon>
        <taxon>Streptophyta</taxon>
        <taxon>Embryophyta</taxon>
        <taxon>Tracheophyta</taxon>
        <taxon>Spermatophyta</taxon>
        <taxon>Magnoliopsida</taxon>
        <taxon>eudicotyledons</taxon>
        <taxon>Gunneridae</taxon>
        <taxon>Pentapetalae</taxon>
        <taxon>Caryophyllales</taxon>
        <taxon>Nepenthaceae</taxon>
        <taxon>Nepenthes</taxon>
    </lineage>
</organism>
<protein>
    <recommendedName>
        <fullName evidence="4">Transmembrane protein</fullName>
    </recommendedName>
</protein>
<name>A0AAD3Y1M7_NEPGR</name>
<evidence type="ECO:0000256" key="1">
    <source>
        <dbReference type="SAM" id="Phobius"/>
    </source>
</evidence>
<evidence type="ECO:0008006" key="4">
    <source>
        <dbReference type="Google" id="ProtNLM"/>
    </source>
</evidence>
<gene>
    <name evidence="2" type="ORF">Nepgr_027671</name>
</gene>
<keyword evidence="1" id="KW-0472">Membrane</keyword>
<reference evidence="2" key="1">
    <citation type="submission" date="2023-05" db="EMBL/GenBank/DDBJ databases">
        <title>Nepenthes gracilis genome sequencing.</title>
        <authorList>
            <person name="Fukushima K."/>
        </authorList>
    </citation>
    <scope>NUCLEOTIDE SEQUENCE</scope>
    <source>
        <strain evidence="2">SING2019-196</strain>
    </source>
</reference>
<keyword evidence="1" id="KW-0812">Transmembrane</keyword>
<comment type="caution">
    <text evidence="2">The sequence shown here is derived from an EMBL/GenBank/DDBJ whole genome shotgun (WGS) entry which is preliminary data.</text>
</comment>
<evidence type="ECO:0000313" key="3">
    <source>
        <dbReference type="Proteomes" id="UP001279734"/>
    </source>
</evidence>
<keyword evidence="1" id="KW-1133">Transmembrane helix</keyword>
<keyword evidence="3" id="KW-1185">Reference proteome</keyword>
<evidence type="ECO:0000313" key="2">
    <source>
        <dbReference type="EMBL" id="GMH25828.1"/>
    </source>
</evidence>
<sequence length="104" mass="12016">MMELRRRVVSSFDKVNIPRNFCNTTGTRHSLSIHVSRLINADFPLFPSSPSLSFFLFFTGITLTLLIRILILSCSKIRSANRRLRRSTSPIFQQMGQIRSKWKG</sequence>
<accession>A0AAD3Y1M7</accession>